<evidence type="ECO:0000313" key="2">
    <source>
        <dbReference type="Proteomes" id="UP001060085"/>
    </source>
</evidence>
<protein>
    <submittedName>
        <fullName evidence="1">Uncharacterized protein</fullName>
    </submittedName>
</protein>
<reference evidence="2" key="1">
    <citation type="journal article" date="2023" name="Nat. Plants">
        <title>Single-cell RNA sequencing provides a high-resolution roadmap for understanding the multicellular compartmentation of specialized metabolism.</title>
        <authorList>
            <person name="Sun S."/>
            <person name="Shen X."/>
            <person name="Li Y."/>
            <person name="Li Y."/>
            <person name="Wang S."/>
            <person name="Li R."/>
            <person name="Zhang H."/>
            <person name="Shen G."/>
            <person name="Guo B."/>
            <person name="Wei J."/>
            <person name="Xu J."/>
            <person name="St-Pierre B."/>
            <person name="Chen S."/>
            <person name="Sun C."/>
        </authorList>
    </citation>
    <scope>NUCLEOTIDE SEQUENCE [LARGE SCALE GENOMIC DNA]</scope>
</reference>
<name>A0ACC0ART6_CATRO</name>
<comment type="caution">
    <text evidence="1">The sequence shown here is derived from an EMBL/GenBank/DDBJ whole genome shotgun (WGS) entry which is preliminary data.</text>
</comment>
<proteinExistence type="predicted"/>
<keyword evidence="2" id="KW-1185">Reference proteome</keyword>
<accession>A0ACC0ART6</accession>
<organism evidence="1 2">
    <name type="scientific">Catharanthus roseus</name>
    <name type="common">Madagascar periwinkle</name>
    <name type="synonym">Vinca rosea</name>
    <dbReference type="NCBI Taxonomy" id="4058"/>
    <lineage>
        <taxon>Eukaryota</taxon>
        <taxon>Viridiplantae</taxon>
        <taxon>Streptophyta</taxon>
        <taxon>Embryophyta</taxon>
        <taxon>Tracheophyta</taxon>
        <taxon>Spermatophyta</taxon>
        <taxon>Magnoliopsida</taxon>
        <taxon>eudicotyledons</taxon>
        <taxon>Gunneridae</taxon>
        <taxon>Pentapetalae</taxon>
        <taxon>asterids</taxon>
        <taxon>lamiids</taxon>
        <taxon>Gentianales</taxon>
        <taxon>Apocynaceae</taxon>
        <taxon>Rauvolfioideae</taxon>
        <taxon>Vinceae</taxon>
        <taxon>Catharanthinae</taxon>
        <taxon>Catharanthus</taxon>
    </lineage>
</organism>
<gene>
    <name evidence="1" type="ORF">M9H77_22025</name>
</gene>
<dbReference type="EMBL" id="CM044705">
    <property type="protein sequence ID" value="KAI5662702.1"/>
    <property type="molecule type" value="Genomic_DNA"/>
</dbReference>
<sequence length="263" mass="30316">MKWYEGKCKKERAVLFIKRFSPLPKEARHSQISSTLVLKARRTSPKYQRYCAKVDSFEQFDGRTALNQPDKNSAPVNKTWNQMGCEEKTARVHQEISRMNKLPANSSYAGHRLRVLNKILQLLSIQELEVSSDGIIHTMRMWLSGKPNDVTGGGVGIAVCWAVHLKKLAEWLNYPVVKMFNMKLRSQTSKPEEERVSRERPMGLVQRSDVTISMRSRIDGRVTWEPRNMAIKFEKEEFTQTSFATLYPKETCMVSSTSSEHML</sequence>
<dbReference type="Proteomes" id="UP001060085">
    <property type="component" value="Linkage Group LG05"/>
</dbReference>
<evidence type="ECO:0000313" key="1">
    <source>
        <dbReference type="EMBL" id="KAI5662702.1"/>
    </source>
</evidence>